<dbReference type="SMART" id="SM00252">
    <property type="entry name" value="SH2"/>
    <property type="match status" value="1"/>
</dbReference>
<gene>
    <name evidence="5" type="ORF">M513_03274</name>
    <name evidence="6" type="ORF">M514_03274</name>
</gene>
<dbReference type="PANTHER" id="PTHR10337:SF11">
    <property type="entry name" value="DSHC PROTEIN"/>
    <property type="match status" value="1"/>
</dbReference>
<name>A0A085NL40_9BILA</name>
<dbReference type="GO" id="GO:0007169">
    <property type="term" value="P:cell surface receptor protein tyrosine kinase signaling pathway"/>
    <property type="evidence" value="ECO:0007669"/>
    <property type="project" value="TreeGrafter"/>
</dbReference>
<dbReference type="PANTHER" id="PTHR10337">
    <property type="entry name" value="SHC TRANSFORMING PROTEIN"/>
    <property type="match status" value="1"/>
</dbReference>
<keyword evidence="7" id="KW-1185">Reference proteome</keyword>
<dbReference type="EMBL" id="KL367489">
    <property type="protein sequence ID" value="KFD70186.1"/>
    <property type="molecule type" value="Genomic_DNA"/>
</dbReference>
<dbReference type="InterPro" id="IPR036860">
    <property type="entry name" value="SH2_dom_sf"/>
</dbReference>
<dbReference type="InterPro" id="IPR051235">
    <property type="entry name" value="CEP152/SHC-Transforming"/>
</dbReference>
<keyword evidence="1 2" id="KW-0727">SH2 domain</keyword>
<evidence type="ECO:0000313" key="5">
    <source>
        <dbReference type="EMBL" id="KFD55835.1"/>
    </source>
</evidence>
<dbReference type="Gene3D" id="2.30.29.30">
    <property type="entry name" value="Pleckstrin-homology domain (PH domain)/Phosphotyrosine-binding domain (PTB)"/>
    <property type="match status" value="1"/>
</dbReference>
<feature type="domain" description="SH2" evidence="4">
    <location>
        <begin position="276"/>
        <end position="367"/>
    </location>
</feature>
<dbReference type="SUPFAM" id="SSF50729">
    <property type="entry name" value="PH domain-like"/>
    <property type="match status" value="1"/>
</dbReference>
<reference evidence="6 7" key="1">
    <citation type="journal article" date="2014" name="Nat. Genet.">
        <title>Genome and transcriptome of the porcine whipworm Trichuris suis.</title>
        <authorList>
            <person name="Jex A.R."/>
            <person name="Nejsum P."/>
            <person name="Schwarz E.M."/>
            <person name="Hu L."/>
            <person name="Young N.D."/>
            <person name="Hall R.S."/>
            <person name="Korhonen P.K."/>
            <person name="Liao S."/>
            <person name="Thamsborg S."/>
            <person name="Xia J."/>
            <person name="Xu P."/>
            <person name="Wang S."/>
            <person name="Scheerlinck J.P."/>
            <person name="Hofmann A."/>
            <person name="Sternberg P.W."/>
            <person name="Wang J."/>
            <person name="Gasser R.B."/>
        </authorList>
    </citation>
    <scope>NUCLEOTIDE SEQUENCE [LARGE SCALE GENOMIC DNA]</scope>
    <source>
        <strain evidence="6">DCEP-RM93F</strain>
        <strain evidence="5">DCEP-RM93M</strain>
    </source>
</reference>
<dbReference type="GO" id="GO:0030971">
    <property type="term" value="F:receptor tyrosine kinase binding"/>
    <property type="evidence" value="ECO:0007669"/>
    <property type="project" value="TreeGrafter"/>
</dbReference>
<dbReference type="InterPro" id="IPR035676">
    <property type="entry name" value="SHC_SH2"/>
</dbReference>
<dbReference type="GO" id="GO:0035556">
    <property type="term" value="P:intracellular signal transduction"/>
    <property type="evidence" value="ECO:0007669"/>
    <property type="project" value="InterPro"/>
</dbReference>
<dbReference type="InterPro" id="IPR006020">
    <property type="entry name" value="PTB/PI_dom"/>
</dbReference>
<dbReference type="Gene3D" id="3.30.505.10">
    <property type="entry name" value="SH2 domain"/>
    <property type="match status" value="1"/>
</dbReference>
<dbReference type="SMART" id="SM00462">
    <property type="entry name" value="PTB"/>
    <property type="match status" value="1"/>
</dbReference>
<evidence type="ECO:0000313" key="7">
    <source>
        <dbReference type="Proteomes" id="UP000030764"/>
    </source>
</evidence>
<organism evidence="6">
    <name type="scientific">Trichuris suis</name>
    <name type="common">pig whipworm</name>
    <dbReference type="NCBI Taxonomy" id="68888"/>
    <lineage>
        <taxon>Eukaryota</taxon>
        <taxon>Metazoa</taxon>
        <taxon>Ecdysozoa</taxon>
        <taxon>Nematoda</taxon>
        <taxon>Enoplea</taxon>
        <taxon>Dorylaimia</taxon>
        <taxon>Trichinellida</taxon>
        <taxon>Trichuridae</taxon>
        <taxon>Trichuris</taxon>
    </lineage>
</organism>
<dbReference type="InterPro" id="IPR000980">
    <property type="entry name" value="SH2"/>
</dbReference>
<dbReference type="SUPFAM" id="SSF55550">
    <property type="entry name" value="SH2 domain"/>
    <property type="match status" value="1"/>
</dbReference>
<dbReference type="PRINTS" id="PR00401">
    <property type="entry name" value="SH2DOMAIN"/>
</dbReference>
<dbReference type="Pfam" id="PF00017">
    <property type="entry name" value="SH2"/>
    <property type="match status" value="1"/>
</dbReference>
<dbReference type="EMBL" id="KL363197">
    <property type="protein sequence ID" value="KFD55835.1"/>
    <property type="molecule type" value="Genomic_DNA"/>
</dbReference>
<dbReference type="PROSITE" id="PS01179">
    <property type="entry name" value="PID"/>
    <property type="match status" value="1"/>
</dbReference>
<dbReference type="Proteomes" id="UP000030764">
    <property type="component" value="Unassembled WGS sequence"/>
</dbReference>
<accession>A0A085NL40</accession>
<dbReference type="PRINTS" id="PR00629">
    <property type="entry name" value="SHCPIDOMAIN"/>
</dbReference>
<dbReference type="AlphaFoldDB" id="A0A085NL40"/>
<evidence type="ECO:0000259" key="3">
    <source>
        <dbReference type="PROSITE" id="PS01179"/>
    </source>
</evidence>
<protein>
    <recommendedName>
        <fullName evidence="8">Phosphotyrosine interaction domain protein</fullName>
    </recommendedName>
</protein>
<dbReference type="Proteomes" id="UP000030758">
    <property type="component" value="Unassembled WGS sequence"/>
</dbReference>
<feature type="domain" description="PID" evidence="3">
    <location>
        <begin position="59"/>
        <end position="222"/>
    </location>
</feature>
<dbReference type="InterPro" id="IPR011993">
    <property type="entry name" value="PH-like_dom_sf"/>
</dbReference>
<evidence type="ECO:0000313" key="6">
    <source>
        <dbReference type="EMBL" id="KFD70186.1"/>
    </source>
</evidence>
<evidence type="ECO:0000256" key="1">
    <source>
        <dbReference type="ARBA" id="ARBA00022999"/>
    </source>
</evidence>
<evidence type="ECO:0000256" key="2">
    <source>
        <dbReference type="PROSITE-ProRule" id="PRU00191"/>
    </source>
</evidence>
<feature type="non-terminal residue" evidence="6">
    <location>
        <position position="1"/>
    </location>
</feature>
<dbReference type="CDD" id="cd09925">
    <property type="entry name" value="SH2_SHC"/>
    <property type="match status" value="1"/>
</dbReference>
<dbReference type="GO" id="GO:0005886">
    <property type="term" value="C:plasma membrane"/>
    <property type="evidence" value="ECO:0007669"/>
    <property type="project" value="TreeGrafter"/>
</dbReference>
<dbReference type="Pfam" id="PF00640">
    <property type="entry name" value="PID"/>
    <property type="match status" value="1"/>
</dbReference>
<sequence>LSTCSYSLTFAPLLAALIKSLREEAHPHFSKLRNNGRKSDSMDGTMNVLHSNSATAELSYDLRYIGCVGVATSMKQLDFTIRSTLAKECISKVCIAANMISANKAKRGDKKLSTFIAGEANLRFGGQNVRLFISTVHLRVVSLENDQQLFCHTMPDISFASGGDQKSTTDFIAYIAKTAEHGRQCYVFECALGTEKEILSAIGQAFALRFEHATRCSPALMDEYISRSPQPSLHVGRSRLMAVSDVPTNKQTIPSGTAYHHDQATSNLATLKNEPWFHGQISREESQRLVCNDGDFLVRQSLTDPGQFVLTGMQQGKYRHLLLIDDDGHVRTKDQRFDNVTHLINYHRTHRLPITSLESALLLRNAVPRLHKL</sequence>
<evidence type="ECO:0008006" key="8">
    <source>
        <dbReference type="Google" id="ProtNLM"/>
    </source>
</evidence>
<dbReference type="InterPro" id="IPR006019">
    <property type="entry name" value="PID_Shc-like"/>
</dbReference>
<proteinExistence type="predicted"/>
<evidence type="ECO:0000259" key="4">
    <source>
        <dbReference type="PROSITE" id="PS50001"/>
    </source>
</evidence>
<dbReference type="PROSITE" id="PS50001">
    <property type="entry name" value="SH2"/>
    <property type="match status" value="1"/>
</dbReference>